<dbReference type="InterPro" id="IPR024662">
    <property type="entry name" value="Trs65"/>
</dbReference>
<feature type="compositionally biased region" description="Polar residues" evidence="1">
    <location>
        <begin position="653"/>
        <end position="665"/>
    </location>
</feature>
<dbReference type="GO" id="GO:0006891">
    <property type="term" value="P:intra-Golgi vesicle-mediated transport"/>
    <property type="evidence" value="ECO:0007669"/>
    <property type="project" value="InterPro"/>
</dbReference>
<feature type="compositionally biased region" description="Basic residues" evidence="1">
    <location>
        <begin position="390"/>
        <end position="399"/>
    </location>
</feature>
<evidence type="ECO:0000313" key="4">
    <source>
        <dbReference type="Proteomes" id="UP001215151"/>
    </source>
</evidence>
<feature type="compositionally biased region" description="Polar residues" evidence="1">
    <location>
        <begin position="298"/>
        <end position="314"/>
    </location>
</feature>
<dbReference type="GO" id="GO:0005802">
    <property type="term" value="C:trans-Golgi network"/>
    <property type="evidence" value="ECO:0007669"/>
    <property type="project" value="TreeGrafter"/>
</dbReference>
<keyword evidence="4" id="KW-1185">Reference proteome</keyword>
<sequence>MSNHEDLFEASVLEVVAPQPSLEFPVNYHSDQAADWIARLRGPSGDRKVAFFDENLDFLLAIRLPSSDQDEDQQPSSQAEPEPPRQLLSFLAHLQISYETSYISPSATAPDLPTNAARLSMPPPRTSSMQRNRPGPLLAGHPSIFPPHTPHPIPAASESDLKYVQSQGTPLISAIWGESDSRDSEQFALLWDASERCWLALYKISILVLFMLTKVPDPLLCITVSTTLRNKPLAITPARQTLATMIDAAGGLKSASIPSPAKANGAPDQHESDDEEVLPGLQEVNLLEGLSAGPTFSDPGTSLNLPSSRLGTNTRMHEFSLGPPPSASTSTPVPYATGVTSPPVSGTLPRAATLRKSFRKTLKTLSGFRVRMRTVFVPYFLLPQETNGVHTRKVRHVKSPRADSGSESDSDSDLDNDILQEQEQREAGNEEHTVVLSVEIENVFAEPHVPSALPTFHFEVERADVTVGGTGARTALVGWGSRTGDLFPLRIGPREQVNLLYAVSFLRGPEVDEFSLARPPGLDGKSASNDELQRAVSINISGRPYEEASGEVSYPTHTYQSKWNCVLDLSSSSVSDKKRQSDSLQDIDHPTQFVLPTPASPFPTAPAHPTRTLTPMTTRSVIPLTAVAGSKRHTIAVTESPASEYARMPKSPMNYQSSTSMLNPANQPPATPHSSPTPTGLGSGQTLSIPSNRASYIPPSVALQTSFPRSPTTYGAPMSPPLPPPPSNLNPLGTFTHSQTDSVSTINEVLDPATPRTPAYPAYPSSPAPVPPTPFWQTPIAQQYAAGAVGPSVEIRRERGGSLPQTPGPTVGGFGAITGGFQGMQPVPAPNEKRSSQVDGAHEPIVISVGLLAPHHHTPAAVVAKKGANGKAHHAGRLYPLDQFTLDIFVFNQSSWTRRFEVSYPEERRRRRKAKESGQKGELHPPGIIPLENRVRIGPLLPSTCQSVRMDFLALAPGVHSIDTLTLTDIQTGFAMNLRSVIDIIVHEPDSPAEVSV</sequence>
<feature type="domain" description="Trafficking protein particle complex II-specific subunit 65 IgD3" evidence="2">
    <location>
        <begin position="925"/>
        <end position="986"/>
    </location>
</feature>
<dbReference type="PANTHER" id="PTHR28159:SF1">
    <property type="entry name" value="TRAFFICKING PROTEIN PARTICLE COMPLEX II-SPECIFIC SUBUNIT 65"/>
    <property type="match status" value="1"/>
</dbReference>
<dbReference type="EMBL" id="JAPEVG010000407">
    <property type="protein sequence ID" value="KAJ8463239.1"/>
    <property type="molecule type" value="Genomic_DNA"/>
</dbReference>
<reference evidence="3" key="1">
    <citation type="submission" date="2022-11" db="EMBL/GenBank/DDBJ databases">
        <title>Genome Sequence of Cubamyces cubensis.</title>
        <authorList>
            <person name="Buettner E."/>
        </authorList>
    </citation>
    <scope>NUCLEOTIDE SEQUENCE</scope>
    <source>
        <strain evidence="3">MPL-01</strain>
    </source>
</reference>
<dbReference type="Proteomes" id="UP001215151">
    <property type="component" value="Unassembled WGS sequence"/>
</dbReference>
<comment type="caution">
    <text evidence="3">The sequence shown here is derived from an EMBL/GenBank/DDBJ whole genome shotgun (WGS) entry which is preliminary data.</text>
</comment>
<feature type="compositionally biased region" description="Acidic residues" evidence="1">
    <location>
        <begin position="406"/>
        <end position="415"/>
    </location>
</feature>
<gene>
    <name evidence="3" type="ORF">ONZ51_g10386</name>
</gene>
<dbReference type="InterPro" id="IPR055420">
    <property type="entry name" value="IgD3_Trs65"/>
</dbReference>
<organism evidence="3 4">
    <name type="scientific">Trametes cubensis</name>
    <dbReference type="NCBI Taxonomy" id="1111947"/>
    <lineage>
        <taxon>Eukaryota</taxon>
        <taxon>Fungi</taxon>
        <taxon>Dikarya</taxon>
        <taxon>Basidiomycota</taxon>
        <taxon>Agaricomycotina</taxon>
        <taxon>Agaricomycetes</taxon>
        <taxon>Polyporales</taxon>
        <taxon>Polyporaceae</taxon>
        <taxon>Trametes</taxon>
    </lineage>
</organism>
<evidence type="ECO:0000313" key="3">
    <source>
        <dbReference type="EMBL" id="KAJ8463239.1"/>
    </source>
</evidence>
<accession>A0AAD7TJK8</accession>
<feature type="region of interest" description="Disordered" evidence="1">
    <location>
        <begin position="256"/>
        <end position="275"/>
    </location>
</feature>
<proteinExistence type="predicted"/>
<feature type="region of interest" description="Disordered" evidence="1">
    <location>
        <begin position="293"/>
        <end position="333"/>
    </location>
</feature>
<feature type="region of interest" description="Disordered" evidence="1">
    <location>
        <begin position="904"/>
        <end position="928"/>
    </location>
</feature>
<name>A0AAD7TJK8_9APHY</name>
<evidence type="ECO:0000259" key="2">
    <source>
        <dbReference type="Pfam" id="PF12735"/>
    </source>
</evidence>
<dbReference type="GO" id="GO:1990071">
    <property type="term" value="C:TRAPPII protein complex"/>
    <property type="evidence" value="ECO:0007669"/>
    <property type="project" value="InterPro"/>
</dbReference>
<dbReference type="PANTHER" id="PTHR28159">
    <property type="entry name" value="TRAFFICKING PROTEIN PARTICLE COMPLEX II-SPECIFIC SUBUNIT 65"/>
    <property type="match status" value="1"/>
</dbReference>
<feature type="compositionally biased region" description="Polar residues" evidence="1">
    <location>
        <begin position="684"/>
        <end position="694"/>
    </location>
</feature>
<dbReference type="AlphaFoldDB" id="A0AAD7TJK8"/>
<feature type="compositionally biased region" description="Polar residues" evidence="1">
    <location>
        <begin position="702"/>
        <end position="713"/>
    </location>
</feature>
<feature type="region of interest" description="Disordered" evidence="1">
    <location>
        <begin position="638"/>
        <end position="731"/>
    </location>
</feature>
<protein>
    <recommendedName>
        <fullName evidence="2">Trafficking protein particle complex II-specific subunit 65 IgD3 domain-containing protein</fullName>
    </recommendedName>
</protein>
<feature type="compositionally biased region" description="Pro residues" evidence="1">
    <location>
        <begin position="718"/>
        <end position="728"/>
    </location>
</feature>
<evidence type="ECO:0000256" key="1">
    <source>
        <dbReference type="SAM" id="MobiDB-lite"/>
    </source>
</evidence>
<feature type="region of interest" description="Disordered" evidence="1">
    <location>
        <begin position="390"/>
        <end position="415"/>
    </location>
</feature>
<dbReference type="Pfam" id="PF12735">
    <property type="entry name" value="IgD3_Trs65"/>
    <property type="match status" value="1"/>
</dbReference>